<evidence type="ECO:0000313" key="17">
    <source>
        <dbReference type="EMBL" id="RCX05563.1"/>
    </source>
</evidence>
<evidence type="ECO:0000313" key="18">
    <source>
        <dbReference type="Proteomes" id="UP000253517"/>
    </source>
</evidence>
<dbReference type="RefSeq" id="WP_114365870.1">
    <property type="nucleotide sequence ID" value="NZ_BHZF01000001.1"/>
</dbReference>
<protein>
    <recommendedName>
        <fullName evidence="3">Mercuric transport protein MerT</fullName>
    </recommendedName>
    <alternativeName>
        <fullName evidence="13">Mercury ion transport protein</fullName>
    </alternativeName>
</protein>
<dbReference type="InterPro" id="IPR003457">
    <property type="entry name" value="Transprt_MerT"/>
</dbReference>
<evidence type="ECO:0000256" key="11">
    <source>
        <dbReference type="ARBA" id="ARBA00022989"/>
    </source>
</evidence>
<evidence type="ECO:0000256" key="5">
    <source>
        <dbReference type="ARBA" id="ARBA00022466"/>
    </source>
</evidence>
<evidence type="ECO:0000256" key="3">
    <source>
        <dbReference type="ARBA" id="ARBA00017053"/>
    </source>
</evidence>
<dbReference type="FunFam" id="3.30.70.100:FF:000001">
    <property type="entry name" value="ATPase copper transporting beta"/>
    <property type="match status" value="1"/>
</dbReference>
<evidence type="ECO:0000256" key="14">
    <source>
        <dbReference type="ARBA" id="ARBA00045720"/>
    </source>
</evidence>
<keyword evidence="5" id="KW-0475">Mercuric resistance</keyword>
<keyword evidence="11 15" id="KW-1133">Transmembrane helix</keyword>
<evidence type="ECO:0000256" key="1">
    <source>
        <dbReference type="ARBA" id="ARBA00004429"/>
    </source>
</evidence>
<dbReference type="Gene3D" id="1.10.287.910">
    <property type="entry name" value="bacterial mercury transporter, merf"/>
    <property type="match status" value="1"/>
</dbReference>
<sequence>MKTAHKLGALGLLIALTTSLCCITPILALLAGIGGLASTFAWIDPLRPYMVGFTILVLALAWYQTLKPKRQTNCSCDSTDFPTGKSRSTPFQHSVIFLSINTTLAILMLTFPTYAHLFIPKTEGNIAITHPSKIQKVQCSIRGMTCSGCEEHINHQLSTLPGILHTTTSYRKGNAIIEFDPSRTEINEIQKAIEKAGYTVTDQREIL</sequence>
<proteinExistence type="inferred from homology"/>
<dbReference type="GO" id="GO:0005886">
    <property type="term" value="C:plasma membrane"/>
    <property type="evidence" value="ECO:0007669"/>
    <property type="project" value="UniProtKB-SubCell"/>
</dbReference>
<comment type="subcellular location">
    <subcellularLocation>
        <location evidence="1">Cell inner membrane</location>
        <topology evidence="1">Multi-pass membrane protein</topology>
    </subcellularLocation>
</comment>
<keyword evidence="12 15" id="KW-0472">Membrane</keyword>
<evidence type="ECO:0000256" key="2">
    <source>
        <dbReference type="ARBA" id="ARBA00008224"/>
    </source>
</evidence>
<keyword evidence="7" id="KW-0997">Cell inner membrane</keyword>
<evidence type="ECO:0000256" key="6">
    <source>
        <dbReference type="ARBA" id="ARBA00022475"/>
    </source>
</evidence>
<accession>A0A369A8U6</accession>
<comment type="function">
    <text evidence="14">Involved in mercury resistance. Probably transfers a mercuric ion from the periplasmic Hg(2+)-binding protein MerP to the cytoplasmic mercuric reductase MerA.</text>
</comment>
<dbReference type="GO" id="GO:0046872">
    <property type="term" value="F:metal ion binding"/>
    <property type="evidence" value="ECO:0007669"/>
    <property type="project" value="UniProtKB-KW"/>
</dbReference>
<evidence type="ECO:0000256" key="4">
    <source>
        <dbReference type="ARBA" id="ARBA00022448"/>
    </source>
</evidence>
<feature type="transmembrane region" description="Helical" evidence="15">
    <location>
        <begin position="95"/>
        <end position="115"/>
    </location>
</feature>
<dbReference type="SUPFAM" id="SSF55008">
    <property type="entry name" value="HMA, heavy metal-associated domain"/>
    <property type="match status" value="1"/>
</dbReference>
<keyword evidence="4" id="KW-0813">Transport</keyword>
<evidence type="ECO:0000256" key="9">
    <source>
        <dbReference type="ARBA" id="ARBA00022723"/>
    </source>
</evidence>
<keyword evidence="18" id="KW-1185">Reference proteome</keyword>
<dbReference type="Pfam" id="PF02411">
    <property type="entry name" value="MerT"/>
    <property type="match status" value="1"/>
</dbReference>
<evidence type="ECO:0000256" key="7">
    <source>
        <dbReference type="ARBA" id="ARBA00022519"/>
    </source>
</evidence>
<gene>
    <name evidence="17" type="ORF">DES35_101850</name>
</gene>
<evidence type="ECO:0000256" key="13">
    <source>
        <dbReference type="ARBA" id="ARBA00030934"/>
    </source>
</evidence>
<organism evidence="17 18">
    <name type="scientific">Schleiferia thermophila</name>
    <dbReference type="NCBI Taxonomy" id="884107"/>
    <lineage>
        <taxon>Bacteria</taxon>
        <taxon>Pseudomonadati</taxon>
        <taxon>Bacteroidota</taxon>
        <taxon>Flavobacteriia</taxon>
        <taxon>Flavobacteriales</taxon>
        <taxon>Schleiferiaceae</taxon>
        <taxon>Schleiferia</taxon>
    </lineage>
</organism>
<keyword evidence="10" id="KW-0476">Mercury</keyword>
<evidence type="ECO:0000256" key="12">
    <source>
        <dbReference type="ARBA" id="ARBA00023136"/>
    </source>
</evidence>
<evidence type="ECO:0000256" key="10">
    <source>
        <dbReference type="ARBA" id="ARBA00022914"/>
    </source>
</evidence>
<keyword evidence="8 15" id="KW-0812">Transmembrane</keyword>
<dbReference type="PROSITE" id="PS50846">
    <property type="entry name" value="HMA_2"/>
    <property type="match status" value="1"/>
</dbReference>
<comment type="caution">
    <text evidence="17">The sequence shown here is derived from an EMBL/GenBank/DDBJ whole genome shotgun (WGS) entry which is preliminary data.</text>
</comment>
<evidence type="ECO:0000256" key="15">
    <source>
        <dbReference type="SAM" id="Phobius"/>
    </source>
</evidence>
<dbReference type="InterPro" id="IPR036163">
    <property type="entry name" value="HMA_dom_sf"/>
</dbReference>
<dbReference type="AlphaFoldDB" id="A0A369A8U6"/>
<name>A0A369A8U6_9FLAO</name>
<dbReference type="NCBIfam" id="NF033556">
    <property type="entry name" value="MerTP_fusion"/>
    <property type="match status" value="1"/>
</dbReference>
<dbReference type="Gene3D" id="3.30.70.100">
    <property type="match status" value="1"/>
</dbReference>
<dbReference type="CDD" id="cd00371">
    <property type="entry name" value="HMA"/>
    <property type="match status" value="1"/>
</dbReference>
<evidence type="ECO:0000256" key="8">
    <source>
        <dbReference type="ARBA" id="ARBA00022692"/>
    </source>
</evidence>
<dbReference type="Pfam" id="PF00403">
    <property type="entry name" value="HMA"/>
    <property type="match status" value="1"/>
</dbReference>
<keyword evidence="6" id="KW-1003">Cell membrane</keyword>
<feature type="transmembrane region" description="Helical" evidence="15">
    <location>
        <begin position="46"/>
        <end position="63"/>
    </location>
</feature>
<comment type="similarity">
    <text evidence="2">Belongs to the MerT family.</text>
</comment>
<dbReference type="GO" id="GO:0015097">
    <property type="term" value="F:mercury ion transmembrane transporter activity"/>
    <property type="evidence" value="ECO:0007669"/>
    <property type="project" value="InterPro"/>
</dbReference>
<dbReference type="Proteomes" id="UP000253517">
    <property type="component" value="Unassembled WGS sequence"/>
</dbReference>
<feature type="domain" description="HMA" evidence="16">
    <location>
        <begin position="135"/>
        <end position="201"/>
    </location>
</feature>
<reference evidence="17 18" key="1">
    <citation type="submission" date="2018-07" db="EMBL/GenBank/DDBJ databases">
        <title>Genomic Encyclopedia of Type Strains, Phase IV (KMG-IV): sequencing the most valuable type-strain genomes for metagenomic binning, comparative biology and taxonomic classification.</title>
        <authorList>
            <person name="Goeker M."/>
        </authorList>
    </citation>
    <scope>NUCLEOTIDE SEQUENCE [LARGE SCALE GENOMIC DNA]</scope>
    <source>
        <strain evidence="17 18">DSM 21410</strain>
    </source>
</reference>
<dbReference type="EMBL" id="QPJS01000001">
    <property type="protein sequence ID" value="RCX05563.1"/>
    <property type="molecule type" value="Genomic_DNA"/>
</dbReference>
<keyword evidence="9" id="KW-0479">Metal-binding</keyword>
<evidence type="ECO:0000259" key="16">
    <source>
        <dbReference type="PROSITE" id="PS50846"/>
    </source>
</evidence>
<dbReference type="InterPro" id="IPR006121">
    <property type="entry name" value="HMA_dom"/>
</dbReference>